<dbReference type="Proteomes" id="UP000006038">
    <property type="component" value="Chromosome 12"/>
</dbReference>
<dbReference type="Gramene" id="OB12G15970.1">
    <property type="protein sequence ID" value="OB12G15970.1"/>
    <property type="gene ID" value="OB12G15970"/>
</dbReference>
<accession>J3NC89</accession>
<reference evidence="2" key="2">
    <citation type="submission" date="2013-04" db="UniProtKB">
        <authorList>
            <consortium name="EnsemblPlants"/>
        </authorList>
    </citation>
    <scope>IDENTIFICATION</scope>
</reference>
<keyword evidence="3" id="KW-1185">Reference proteome</keyword>
<dbReference type="HOGENOM" id="CLU_964345_0_0_1"/>
<name>J3NC89_ORYBR</name>
<evidence type="ECO:0000256" key="1">
    <source>
        <dbReference type="SAM" id="MobiDB-lite"/>
    </source>
</evidence>
<evidence type="ECO:0000313" key="3">
    <source>
        <dbReference type="Proteomes" id="UP000006038"/>
    </source>
</evidence>
<feature type="region of interest" description="Disordered" evidence="1">
    <location>
        <begin position="26"/>
        <end position="76"/>
    </location>
</feature>
<dbReference type="AlphaFoldDB" id="J3NC89"/>
<dbReference type="EnsemblPlants" id="OB12G15970.1">
    <property type="protein sequence ID" value="OB12G15970.1"/>
    <property type="gene ID" value="OB12G15970"/>
</dbReference>
<protein>
    <submittedName>
        <fullName evidence="2">Uncharacterized protein</fullName>
    </submittedName>
</protein>
<organism evidence="2">
    <name type="scientific">Oryza brachyantha</name>
    <name type="common">malo sina</name>
    <dbReference type="NCBI Taxonomy" id="4533"/>
    <lineage>
        <taxon>Eukaryota</taxon>
        <taxon>Viridiplantae</taxon>
        <taxon>Streptophyta</taxon>
        <taxon>Embryophyta</taxon>
        <taxon>Tracheophyta</taxon>
        <taxon>Spermatophyta</taxon>
        <taxon>Magnoliopsida</taxon>
        <taxon>Liliopsida</taxon>
        <taxon>Poales</taxon>
        <taxon>Poaceae</taxon>
        <taxon>BOP clade</taxon>
        <taxon>Oryzoideae</taxon>
        <taxon>Oryzeae</taxon>
        <taxon>Oryzinae</taxon>
        <taxon>Oryza</taxon>
    </lineage>
</organism>
<proteinExistence type="predicted"/>
<reference evidence="2" key="1">
    <citation type="journal article" date="2013" name="Nat. Commun.">
        <title>Whole-genome sequencing of Oryza brachyantha reveals mechanisms underlying Oryza genome evolution.</title>
        <authorList>
            <person name="Chen J."/>
            <person name="Huang Q."/>
            <person name="Gao D."/>
            <person name="Wang J."/>
            <person name="Lang Y."/>
            <person name="Liu T."/>
            <person name="Li B."/>
            <person name="Bai Z."/>
            <person name="Luis Goicoechea J."/>
            <person name="Liang C."/>
            <person name="Chen C."/>
            <person name="Zhang W."/>
            <person name="Sun S."/>
            <person name="Liao Y."/>
            <person name="Zhang X."/>
            <person name="Yang L."/>
            <person name="Song C."/>
            <person name="Wang M."/>
            <person name="Shi J."/>
            <person name="Liu G."/>
            <person name="Liu J."/>
            <person name="Zhou H."/>
            <person name="Zhou W."/>
            <person name="Yu Q."/>
            <person name="An N."/>
            <person name="Chen Y."/>
            <person name="Cai Q."/>
            <person name="Wang B."/>
            <person name="Liu B."/>
            <person name="Min J."/>
            <person name="Huang Y."/>
            <person name="Wu H."/>
            <person name="Li Z."/>
            <person name="Zhang Y."/>
            <person name="Yin Y."/>
            <person name="Song W."/>
            <person name="Jiang J."/>
            <person name="Jackson S.A."/>
            <person name="Wing R.A."/>
            <person name="Wang J."/>
            <person name="Chen M."/>
        </authorList>
    </citation>
    <scope>NUCLEOTIDE SEQUENCE [LARGE SCALE GENOMIC DNA]</scope>
    <source>
        <strain evidence="2">cv. IRGC 101232</strain>
    </source>
</reference>
<evidence type="ECO:0000313" key="2">
    <source>
        <dbReference type="EnsemblPlants" id="OB12G15970.1"/>
    </source>
</evidence>
<sequence>MLAQSSPSLPAAPSLHPAFPAVVAAQRTRRRASAMPPPLSSTRPTSFIPGGDLQPAGAHERGGMTEGGEEEERGERSPAVLLRAAVSHAVAMVGSYGSLVIVGASTCLIVHIISLKCMQLPSSDKVSFKGFGGIFGKDLPNSGSHILLLAYYYYYYFTRRPLSPSAVCGSMPTTAAVSCGRRPHRSRRPPPCRPLLTTIAVHRTQPLQSPPHPSDDLLTDLVSGADSGAARFRTPTATNFAPWVDVEVVVADAAVVYGVSLNPICVRWCGVERERRIKEKVERMGEEEG</sequence>